<feature type="domain" description="EF-hand" evidence="4">
    <location>
        <begin position="213"/>
        <end position="248"/>
    </location>
</feature>
<keyword evidence="1" id="KW-0106">Calcium</keyword>
<dbReference type="InterPro" id="IPR011992">
    <property type="entry name" value="EF-hand-dom_pair"/>
</dbReference>
<dbReference type="SUPFAM" id="SSF47473">
    <property type="entry name" value="EF-hand"/>
    <property type="match status" value="1"/>
</dbReference>
<gene>
    <name evidence="5" type="ORF">TeGR_g674</name>
</gene>
<keyword evidence="2" id="KW-0863">Zinc-finger</keyword>
<organism evidence="5 6">
    <name type="scientific">Tetraparma gracilis</name>
    <dbReference type="NCBI Taxonomy" id="2962635"/>
    <lineage>
        <taxon>Eukaryota</taxon>
        <taxon>Sar</taxon>
        <taxon>Stramenopiles</taxon>
        <taxon>Ochrophyta</taxon>
        <taxon>Bolidophyceae</taxon>
        <taxon>Parmales</taxon>
        <taxon>Triparmaceae</taxon>
        <taxon>Tetraparma</taxon>
    </lineage>
</organism>
<dbReference type="InterPro" id="IPR001841">
    <property type="entry name" value="Znf_RING"/>
</dbReference>
<sequence>MSSFAPSAPSLTSAPSPAAVSECVVCFDPLHAEPCCLPAASASPPRAACRHALHSRCAKQLAPRQCPVCRAPFAALLPLPPILDGAREWFDVVDVDRSGALSKAELCEALHAQFPLALDDEGWDLLWRRWDKDGSGEIEFGEIMEPATGPLAFLLSNYLRTESTPPPPLTPSTKRAFFLFYDYDSGGTLCKAEVCRALIKTFSLSSSNAKVREMTATLDGVWCVFDPDGSGEIDVEEFVAEGGLADAIIASRAYA</sequence>
<feature type="domain" description="EF-hand" evidence="4">
    <location>
        <begin position="81"/>
        <end position="116"/>
    </location>
</feature>
<dbReference type="PROSITE" id="PS00018">
    <property type="entry name" value="EF_HAND_1"/>
    <property type="match status" value="4"/>
</dbReference>
<dbReference type="PROSITE" id="PS50089">
    <property type="entry name" value="ZF_RING_2"/>
    <property type="match status" value="1"/>
</dbReference>
<dbReference type="InterPro" id="IPR018247">
    <property type="entry name" value="EF_Hand_1_Ca_BS"/>
</dbReference>
<keyword evidence="6" id="KW-1185">Reference proteome</keyword>
<dbReference type="InterPro" id="IPR002048">
    <property type="entry name" value="EF_hand_dom"/>
</dbReference>
<evidence type="ECO:0008006" key="7">
    <source>
        <dbReference type="Google" id="ProtNLM"/>
    </source>
</evidence>
<dbReference type="Proteomes" id="UP001165060">
    <property type="component" value="Unassembled WGS sequence"/>
</dbReference>
<dbReference type="Pfam" id="PF13202">
    <property type="entry name" value="EF-hand_5"/>
    <property type="match status" value="2"/>
</dbReference>
<name>A0ABQ6MLK5_9STRA</name>
<evidence type="ECO:0000256" key="1">
    <source>
        <dbReference type="ARBA" id="ARBA00022837"/>
    </source>
</evidence>
<protein>
    <recommendedName>
        <fullName evidence="7">Calmodulin</fullName>
    </recommendedName>
</protein>
<proteinExistence type="predicted"/>
<feature type="domain" description="EF-hand" evidence="4">
    <location>
        <begin position="118"/>
        <end position="153"/>
    </location>
</feature>
<evidence type="ECO:0000313" key="5">
    <source>
        <dbReference type="EMBL" id="GMI28166.1"/>
    </source>
</evidence>
<dbReference type="PROSITE" id="PS50222">
    <property type="entry name" value="EF_HAND_2"/>
    <property type="match status" value="3"/>
</dbReference>
<dbReference type="SMART" id="SM00054">
    <property type="entry name" value="EFh"/>
    <property type="match status" value="4"/>
</dbReference>
<reference evidence="5 6" key="1">
    <citation type="journal article" date="2023" name="Commun. Biol.">
        <title>Genome analysis of Parmales, the sister group of diatoms, reveals the evolutionary specialization of diatoms from phago-mixotrophs to photoautotrophs.</title>
        <authorList>
            <person name="Ban H."/>
            <person name="Sato S."/>
            <person name="Yoshikawa S."/>
            <person name="Yamada K."/>
            <person name="Nakamura Y."/>
            <person name="Ichinomiya M."/>
            <person name="Sato N."/>
            <person name="Blanc-Mathieu R."/>
            <person name="Endo H."/>
            <person name="Kuwata A."/>
            <person name="Ogata H."/>
        </authorList>
    </citation>
    <scope>NUCLEOTIDE SEQUENCE [LARGE SCALE GENOMIC DNA]</scope>
</reference>
<feature type="domain" description="RING-type" evidence="3">
    <location>
        <begin position="23"/>
        <end position="70"/>
    </location>
</feature>
<evidence type="ECO:0000313" key="6">
    <source>
        <dbReference type="Proteomes" id="UP001165060"/>
    </source>
</evidence>
<dbReference type="EMBL" id="BRYB01000345">
    <property type="protein sequence ID" value="GMI28166.1"/>
    <property type="molecule type" value="Genomic_DNA"/>
</dbReference>
<dbReference type="SUPFAM" id="SSF57850">
    <property type="entry name" value="RING/U-box"/>
    <property type="match status" value="1"/>
</dbReference>
<evidence type="ECO:0000259" key="4">
    <source>
        <dbReference type="PROSITE" id="PS50222"/>
    </source>
</evidence>
<keyword evidence="2" id="KW-0862">Zinc</keyword>
<dbReference type="Gene3D" id="3.30.40.10">
    <property type="entry name" value="Zinc/RING finger domain, C3HC4 (zinc finger)"/>
    <property type="match status" value="1"/>
</dbReference>
<evidence type="ECO:0000256" key="2">
    <source>
        <dbReference type="PROSITE-ProRule" id="PRU00175"/>
    </source>
</evidence>
<accession>A0ABQ6MLK5</accession>
<dbReference type="InterPro" id="IPR013083">
    <property type="entry name" value="Znf_RING/FYVE/PHD"/>
</dbReference>
<comment type="caution">
    <text evidence="5">The sequence shown here is derived from an EMBL/GenBank/DDBJ whole genome shotgun (WGS) entry which is preliminary data.</text>
</comment>
<evidence type="ECO:0000259" key="3">
    <source>
        <dbReference type="PROSITE" id="PS50089"/>
    </source>
</evidence>
<dbReference type="Gene3D" id="1.10.238.10">
    <property type="entry name" value="EF-hand"/>
    <property type="match status" value="2"/>
</dbReference>
<keyword evidence="2" id="KW-0479">Metal-binding</keyword>